<feature type="compositionally biased region" description="Basic residues" evidence="1">
    <location>
        <begin position="96"/>
        <end position="109"/>
    </location>
</feature>
<keyword evidence="2" id="KW-1133">Transmembrane helix</keyword>
<reference evidence="4" key="1">
    <citation type="submission" date="2024-04" db="EMBL/GenBank/DDBJ databases">
        <authorList>
            <person name="Shaw F."/>
            <person name="Minotto A."/>
        </authorList>
    </citation>
    <scope>NUCLEOTIDE SEQUENCE [LARGE SCALE GENOMIC DNA]</scope>
</reference>
<evidence type="ECO:0000313" key="3">
    <source>
        <dbReference type="EMBL" id="CAL1711588.1"/>
    </source>
</evidence>
<accession>A0ABP1DUT6</accession>
<feature type="transmembrane region" description="Helical" evidence="2">
    <location>
        <begin position="42"/>
        <end position="60"/>
    </location>
</feature>
<evidence type="ECO:0000256" key="2">
    <source>
        <dbReference type="SAM" id="Phobius"/>
    </source>
</evidence>
<organism evidence="3 4">
    <name type="scientific">Somion occarium</name>
    <dbReference type="NCBI Taxonomy" id="3059160"/>
    <lineage>
        <taxon>Eukaryota</taxon>
        <taxon>Fungi</taxon>
        <taxon>Dikarya</taxon>
        <taxon>Basidiomycota</taxon>
        <taxon>Agaricomycotina</taxon>
        <taxon>Agaricomycetes</taxon>
        <taxon>Polyporales</taxon>
        <taxon>Cerrenaceae</taxon>
        <taxon>Somion</taxon>
    </lineage>
</organism>
<proteinExistence type="predicted"/>
<evidence type="ECO:0000256" key="1">
    <source>
        <dbReference type="SAM" id="MobiDB-lite"/>
    </source>
</evidence>
<keyword evidence="2" id="KW-0472">Membrane</keyword>
<protein>
    <submittedName>
        <fullName evidence="3">Uncharacterized protein</fullName>
    </submittedName>
</protein>
<name>A0ABP1DUT6_9APHY</name>
<keyword evidence="4" id="KW-1185">Reference proteome</keyword>
<gene>
    <name evidence="3" type="ORF">GFSPODELE1_LOCUS8412</name>
</gene>
<feature type="region of interest" description="Disordered" evidence="1">
    <location>
        <begin position="89"/>
        <end position="109"/>
    </location>
</feature>
<dbReference type="EMBL" id="OZ037949">
    <property type="protein sequence ID" value="CAL1711588.1"/>
    <property type="molecule type" value="Genomic_DNA"/>
</dbReference>
<keyword evidence="2" id="KW-0812">Transmembrane</keyword>
<dbReference type="Proteomes" id="UP001497453">
    <property type="component" value="Chromosome 6"/>
</dbReference>
<evidence type="ECO:0000313" key="4">
    <source>
        <dbReference type="Proteomes" id="UP001497453"/>
    </source>
</evidence>
<sequence length="109" mass="12062">MYITLRYLAILSSVPPYTERSLNDTFEVSSAAFNMQLKLKHLYIILIPAVLGIGSLFAQATPLDEIERGPLGVAVSEACPACKDRNSTMEVSGVRSHSRNRRSKISQLH</sequence>